<dbReference type="STRING" id="1235591.CAK95_00215"/>
<evidence type="ECO:0000256" key="9">
    <source>
        <dbReference type="ARBA" id="ARBA00023136"/>
    </source>
</evidence>
<dbReference type="PANTHER" id="PTHR33446:SF2">
    <property type="entry name" value="PROTEIN TONB"/>
    <property type="match status" value="1"/>
</dbReference>
<keyword evidence="7" id="KW-0653">Protein transport</keyword>
<keyword evidence="9 11" id="KW-0472">Membrane</keyword>
<feature type="transmembrane region" description="Helical" evidence="11">
    <location>
        <begin position="72"/>
        <end position="93"/>
    </location>
</feature>
<dbReference type="EMBL" id="CP021112">
    <property type="protein sequence ID" value="ARP97672.1"/>
    <property type="molecule type" value="Genomic_DNA"/>
</dbReference>
<name>A0A1W6ZK16_9HYPH</name>
<dbReference type="PANTHER" id="PTHR33446">
    <property type="entry name" value="PROTEIN TONB-RELATED"/>
    <property type="match status" value="1"/>
</dbReference>
<feature type="domain" description="TonB C-terminal" evidence="12">
    <location>
        <begin position="206"/>
        <end position="295"/>
    </location>
</feature>
<evidence type="ECO:0000313" key="14">
    <source>
        <dbReference type="Proteomes" id="UP000194137"/>
    </source>
</evidence>
<dbReference type="Pfam" id="PF03544">
    <property type="entry name" value="TonB_C"/>
    <property type="match status" value="1"/>
</dbReference>
<reference evidence="13 14" key="1">
    <citation type="submission" date="2017-05" db="EMBL/GenBank/DDBJ databases">
        <title>Full genome sequence of Pseudorhodoplanes sinuspersici.</title>
        <authorList>
            <person name="Dastgheib S.M.M."/>
            <person name="Shavandi M."/>
            <person name="Tirandaz H."/>
        </authorList>
    </citation>
    <scope>NUCLEOTIDE SEQUENCE [LARGE SCALE GENOMIC DNA]</scope>
    <source>
        <strain evidence="13 14">RIPI110</strain>
    </source>
</reference>
<evidence type="ECO:0000256" key="2">
    <source>
        <dbReference type="ARBA" id="ARBA00006555"/>
    </source>
</evidence>
<evidence type="ECO:0000256" key="4">
    <source>
        <dbReference type="ARBA" id="ARBA00022475"/>
    </source>
</evidence>
<dbReference type="AlphaFoldDB" id="A0A1W6ZK16"/>
<evidence type="ECO:0000313" key="13">
    <source>
        <dbReference type="EMBL" id="ARP97672.1"/>
    </source>
</evidence>
<organism evidence="13 14">
    <name type="scientific">Pseudorhodoplanes sinuspersici</name>
    <dbReference type="NCBI Taxonomy" id="1235591"/>
    <lineage>
        <taxon>Bacteria</taxon>
        <taxon>Pseudomonadati</taxon>
        <taxon>Pseudomonadota</taxon>
        <taxon>Alphaproteobacteria</taxon>
        <taxon>Hyphomicrobiales</taxon>
        <taxon>Pseudorhodoplanes</taxon>
    </lineage>
</organism>
<evidence type="ECO:0000256" key="7">
    <source>
        <dbReference type="ARBA" id="ARBA00022927"/>
    </source>
</evidence>
<dbReference type="GO" id="GO:0031992">
    <property type="term" value="F:energy transducer activity"/>
    <property type="evidence" value="ECO:0007669"/>
    <property type="project" value="TreeGrafter"/>
</dbReference>
<accession>A0A1W6ZK16</accession>
<dbReference type="OrthoDB" id="7433592at2"/>
<protein>
    <recommendedName>
        <fullName evidence="12">TonB C-terminal domain-containing protein</fullName>
    </recommendedName>
</protein>
<evidence type="ECO:0000259" key="12">
    <source>
        <dbReference type="PROSITE" id="PS52015"/>
    </source>
</evidence>
<evidence type="ECO:0000256" key="1">
    <source>
        <dbReference type="ARBA" id="ARBA00004383"/>
    </source>
</evidence>
<keyword evidence="8 11" id="KW-1133">Transmembrane helix</keyword>
<evidence type="ECO:0000256" key="3">
    <source>
        <dbReference type="ARBA" id="ARBA00022448"/>
    </source>
</evidence>
<keyword evidence="5" id="KW-0997">Cell inner membrane</keyword>
<feature type="compositionally biased region" description="Low complexity" evidence="10">
    <location>
        <begin position="122"/>
        <end position="137"/>
    </location>
</feature>
<sequence>MTIGLNPYLNQQKAQHFRRFDAAQSAAAQRADDSNVVLLLQRRRMVDPAGLHVFPGDGARPAPETSRLRRTLYWSALTGTVLMLHSAVVLAFMGHTKPQASVGLEAISVEIVLGAQTAAGLASAPSESEAAESEPASEPTPPEPEVTEKAPEIPQPTIEAEAVKRSKRAEKPRPQKTQPKKPAAITAPASTASSGIGQGRSSIDSNYLGLVAAHLARHKRFPPEASATGSTGVATITFSIDGHGNFIFAQLAQSSGVASLDAETQEMVRRASPFPAPPSGQETSFTVPVNFSLKN</sequence>
<dbReference type="PROSITE" id="PS52015">
    <property type="entry name" value="TONB_CTD"/>
    <property type="match status" value="1"/>
</dbReference>
<keyword evidence="4" id="KW-1003">Cell membrane</keyword>
<evidence type="ECO:0000256" key="8">
    <source>
        <dbReference type="ARBA" id="ARBA00022989"/>
    </source>
</evidence>
<evidence type="ECO:0000256" key="11">
    <source>
        <dbReference type="SAM" id="Phobius"/>
    </source>
</evidence>
<dbReference type="SUPFAM" id="SSF74653">
    <property type="entry name" value="TolA/TonB C-terminal domain"/>
    <property type="match status" value="1"/>
</dbReference>
<dbReference type="Proteomes" id="UP000194137">
    <property type="component" value="Chromosome"/>
</dbReference>
<dbReference type="Gene3D" id="3.30.1150.10">
    <property type="match status" value="1"/>
</dbReference>
<dbReference type="GO" id="GO:0055085">
    <property type="term" value="P:transmembrane transport"/>
    <property type="evidence" value="ECO:0007669"/>
    <property type="project" value="InterPro"/>
</dbReference>
<dbReference type="KEGG" id="psin:CAK95_00215"/>
<proteinExistence type="inferred from homology"/>
<gene>
    <name evidence="13" type="ORF">CAK95_00215</name>
</gene>
<comment type="similarity">
    <text evidence="2">Belongs to the TonB family.</text>
</comment>
<feature type="compositionally biased region" description="Basic and acidic residues" evidence="10">
    <location>
        <begin position="161"/>
        <end position="173"/>
    </location>
</feature>
<dbReference type="GO" id="GO:0015031">
    <property type="term" value="P:protein transport"/>
    <property type="evidence" value="ECO:0007669"/>
    <property type="project" value="UniProtKB-KW"/>
</dbReference>
<comment type="subcellular location">
    <subcellularLocation>
        <location evidence="1">Cell inner membrane</location>
        <topology evidence="1">Single-pass membrane protein</topology>
        <orientation evidence="1">Periplasmic side</orientation>
    </subcellularLocation>
</comment>
<keyword evidence="14" id="KW-1185">Reference proteome</keyword>
<keyword evidence="6 11" id="KW-0812">Transmembrane</keyword>
<evidence type="ECO:0000256" key="10">
    <source>
        <dbReference type="SAM" id="MobiDB-lite"/>
    </source>
</evidence>
<feature type="region of interest" description="Disordered" evidence="10">
    <location>
        <begin position="122"/>
        <end position="200"/>
    </location>
</feature>
<dbReference type="InterPro" id="IPR051045">
    <property type="entry name" value="TonB-dependent_transducer"/>
</dbReference>
<keyword evidence="3" id="KW-0813">Transport</keyword>
<evidence type="ECO:0000256" key="6">
    <source>
        <dbReference type="ARBA" id="ARBA00022692"/>
    </source>
</evidence>
<dbReference type="RefSeq" id="WP_086085991.1">
    <property type="nucleotide sequence ID" value="NZ_CP021112.1"/>
</dbReference>
<evidence type="ECO:0000256" key="5">
    <source>
        <dbReference type="ARBA" id="ARBA00022519"/>
    </source>
</evidence>
<dbReference type="GO" id="GO:0098797">
    <property type="term" value="C:plasma membrane protein complex"/>
    <property type="evidence" value="ECO:0007669"/>
    <property type="project" value="TreeGrafter"/>
</dbReference>
<feature type="compositionally biased region" description="Low complexity" evidence="10">
    <location>
        <begin position="175"/>
        <end position="194"/>
    </location>
</feature>
<dbReference type="NCBIfam" id="TIGR01352">
    <property type="entry name" value="tonB_Cterm"/>
    <property type="match status" value="1"/>
</dbReference>
<dbReference type="InterPro" id="IPR037682">
    <property type="entry name" value="TonB_C"/>
</dbReference>
<dbReference type="InterPro" id="IPR006260">
    <property type="entry name" value="TonB/TolA_C"/>
</dbReference>